<sequence length="230" mass="23398">MHKLVLLSLLLPVVAPRGHLRLHGDAEIRTSSCGMAASPASVPTFDAPAATLTAKFASIELREAPDLAPINQAPAAPANSVASEWDSSLPVTHPVIPVAAPVSSLDPPTVDPGASMPSATATVITTLTSAITSTRLASPGVSGDFVTTQWMETWIGGTSQTWVPKTITFHFAPIEIYVPPPGRGSIGMGTLTGETGKTQTIIIGAAPSQAAQLIRGIAAAVGVGIAGMVV</sequence>
<reference evidence="2" key="1">
    <citation type="journal article" date="2021" name="Nat. Commun.">
        <title>Genetic determinants of endophytism in the Arabidopsis root mycobiome.</title>
        <authorList>
            <person name="Mesny F."/>
            <person name="Miyauchi S."/>
            <person name="Thiergart T."/>
            <person name="Pickel B."/>
            <person name="Atanasova L."/>
            <person name="Karlsson M."/>
            <person name="Huettel B."/>
            <person name="Barry K.W."/>
            <person name="Haridas S."/>
            <person name="Chen C."/>
            <person name="Bauer D."/>
            <person name="Andreopoulos W."/>
            <person name="Pangilinan J."/>
            <person name="LaButti K."/>
            <person name="Riley R."/>
            <person name="Lipzen A."/>
            <person name="Clum A."/>
            <person name="Drula E."/>
            <person name="Henrissat B."/>
            <person name="Kohler A."/>
            <person name="Grigoriev I.V."/>
            <person name="Martin F.M."/>
            <person name="Hacquard S."/>
        </authorList>
    </citation>
    <scope>NUCLEOTIDE SEQUENCE</scope>
    <source>
        <strain evidence="2">MPI-SDFR-AT-0120</strain>
    </source>
</reference>
<feature type="signal peptide" evidence="1">
    <location>
        <begin position="1"/>
        <end position="16"/>
    </location>
</feature>
<feature type="chain" id="PRO_5035463426" evidence="1">
    <location>
        <begin position="17"/>
        <end position="230"/>
    </location>
</feature>
<comment type="caution">
    <text evidence="2">The sequence shown here is derived from an EMBL/GenBank/DDBJ whole genome shotgun (WGS) entry which is preliminary data.</text>
</comment>
<dbReference type="AlphaFoldDB" id="A0A8K0R2N3"/>
<evidence type="ECO:0000313" key="3">
    <source>
        <dbReference type="Proteomes" id="UP000813461"/>
    </source>
</evidence>
<evidence type="ECO:0000313" key="2">
    <source>
        <dbReference type="EMBL" id="KAH7083670.1"/>
    </source>
</evidence>
<gene>
    <name evidence="2" type="ORF">FB567DRAFT_550710</name>
</gene>
<dbReference type="OrthoDB" id="5406216at2759"/>
<organism evidence="2 3">
    <name type="scientific">Paraphoma chrysanthemicola</name>
    <dbReference type="NCBI Taxonomy" id="798071"/>
    <lineage>
        <taxon>Eukaryota</taxon>
        <taxon>Fungi</taxon>
        <taxon>Dikarya</taxon>
        <taxon>Ascomycota</taxon>
        <taxon>Pezizomycotina</taxon>
        <taxon>Dothideomycetes</taxon>
        <taxon>Pleosporomycetidae</taxon>
        <taxon>Pleosporales</taxon>
        <taxon>Pleosporineae</taxon>
        <taxon>Phaeosphaeriaceae</taxon>
        <taxon>Paraphoma</taxon>
    </lineage>
</organism>
<dbReference type="EMBL" id="JAGMVJ010000013">
    <property type="protein sequence ID" value="KAH7083670.1"/>
    <property type="molecule type" value="Genomic_DNA"/>
</dbReference>
<accession>A0A8K0R2N3</accession>
<dbReference type="Proteomes" id="UP000813461">
    <property type="component" value="Unassembled WGS sequence"/>
</dbReference>
<protein>
    <submittedName>
        <fullName evidence="2">Uncharacterized protein</fullName>
    </submittedName>
</protein>
<keyword evidence="1" id="KW-0732">Signal</keyword>
<evidence type="ECO:0000256" key="1">
    <source>
        <dbReference type="SAM" id="SignalP"/>
    </source>
</evidence>
<proteinExistence type="predicted"/>
<keyword evidence="3" id="KW-1185">Reference proteome</keyword>
<name>A0A8K0R2N3_9PLEO</name>